<dbReference type="PROSITE" id="PS50920">
    <property type="entry name" value="SOLCAR"/>
    <property type="match status" value="3"/>
</dbReference>
<dbReference type="InterPro" id="IPR036291">
    <property type="entry name" value="NAD(P)-bd_dom_sf"/>
</dbReference>
<reference evidence="17 18" key="1">
    <citation type="submission" date="2021-02" db="EMBL/GenBank/DDBJ databases">
        <title>Genome assembly of Pseudopithomyces chartarum.</title>
        <authorList>
            <person name="Jauregui R."/>
            <person name="Singh J."/>
            <person name="Voisey C."/>
        </authorList>
    </citation>
    <scope>NUCLEOTIDE SEQUENCE [LARGE SCALE GENOMIC DNA]</scope>
    <source>
        <strain evidence="17 18">AGR01</strain>
    </source>
</reference>
<keyword evidence="12" id="KW-0496">Mitochondrion</keyword>
<evidence type="ECO:0000259" key="16">
    <source>
        <dbReference type="SMART" id="SM00829"/>
    </source>
</evidence>
<dbReference type="FunFam" id="3.40.50.720:FF:000022">
    <property type="entry name" value="Cinnamyl alcohol dehydrogenase"/>
    <property type="match status" value="1"/>
</dbReference>
<dbReference type="CDD" id="cd05283">
    <property type="entry name" value="CAD1"/>
    <property type="match status" value="1"/>
</dbReference>
<comment type="similarity">
    <text evidence="3">Belongs to the mitochondrial carrier (TC 2.A.29) family.</text>
</comment>
<dbReference type="InterPro" id="IPR018108">
    <property type="entry name" value="MCP_transmembrane"/>
</dbReference>
<keyword evidence="9 15" id="KW-0862">Zinc</keyword>
<dbReference type="GO" id="GO:0071913">
    <property type="term" value="F:citrate secondary active transmembrane transporter activity"/>
    <property type="evidence" value="ECO:0007669"/>
    <property type="project" value="TreeGrafter"/>
</dbReference>
<dbReference type="Gene3D" id="3.90.180.10">
    <property type="entry name" value="Medium-chain alcohol dehydrogenases, catalytic domain"/>
    <property type="match status" value="1"/>
</dbReference>
<dbReference type="InterPro" id="IPR013149">
    <property type="entry name" value="ADH-like_C"/>
</dbReference>
<evidence type="ECO:0000256" key="12">
    <source>
        <dbReference type="ARBA" id="ARBA00023128"/>
    </source>
</evidence>
<gene>
    <name evidence="17" type="ORF">GRF29_77g2239126</name>
</gene>
<dbReference type="SUPFAM" id="SSF103506">
    <property type="entry name" value="Mitochondrial carrier"/>
    <property type="match status" value="1"/>
</dbReference>
<evidence type="ECO:0000256" key="2">
    <source>
        <dbReference type="ARBA" id="ARBA00004448"/>
    </source>
</evidence>
<evidence type="ECO:0000313" key="17">
    <source>
        <dbReference type="EMBL" id="KAK3208852.1"/>
    </source>
</evidence>
<protein>
    <recommendedName>
        <fullName evidence="16">Enoyl reductase (ER) domain-containing protein</fullName>
    </recommendedName>
</protein>
<dbReference type="InterPro" id="IPR023395">
    <property type="entry name" value="MCP_dom_sf"/>
</dbReference>
<keyword evidence="10" id="KW-1133">Transmembrane helix</keyword>
<dbReference type="InterPro" id="IPR013154">
    <property type="entry name" value="ADH-like_N"/>
</dbReference>
<evidence type="ECO:0000256" key="1">
    <source>
        <dbReference type="ARBA" id="ARBA00001947"/>
    </source>
</evidence>
<dbReference type="SUPFAM" id="SSF50129">
    <property type="entry name" value="GroES-like"/>
    <property type="match status" value="1"/>
</dbReference>
<dbReference type="GO" id="GO:0016616">
    <property type="term" value="F:oxidoreductase activity, acting on the CH-OH group of donors, NAD or NADP as acceptor"/>
    <property type="evidence" value="ECO:0007669"/>
    <property type="project" value="InterPro"/>
</dbReference>
<dbReference type="SUPFAM" id="SSF51735">
    <property type="entry name" value="NAD(P)-binding Rossmann-fold domains"/>
    <property type="match status" value="1"/>
</dbReference>
<dbReference type="Pfam" id="PF00153">
    <property type="entry name" value="Mito_carr"/>
    <property type="match status" value="3"/>
</dbReference>
<dbReference type="PROSITE" id="PS00065">
    <property type="entry name" value="D_2_HYDROXYACID_DH_1"/>
    <property type="match status" value="1"/>
</dbReference>
<evidence type="ECO:0000256" key="5">
    <source>
        <dbReference type="ARBA" id="ARBA00022692"/>
    </source>
</evidence>
<evidence type="ECO:0000256" key="10">
    <source>
        <dbReference type="ARBA" id="ARBA00022989"/>
    </source>
</evidence>
<sequence length="631" mass="68306">MASSTEFSVYRGAEGSVKKVAGKHRELGPKEILVKITHSGLCSTDLAYIPYGIALGHEGVGVVEAIGNEVTQFKVGERAGGGYQKNSCGHCSYCLSGQDIWCYERSIFGEGDYDNGTFRQVIISTPVIPDSLSSEHAAPLQCAGATTYNALVSVVKPGERVGVIGIGGLGHLAIQFARKLGTEVIVFSTSKSKEEEARQLGASEFYLLDELDKVQKPVNTLVVAGNKYPDWEKFLVKNVVARAGNIVPLAAPHGKMDLPAFQMFFDGYNIRSSLVASRARHDEMLAFAAAQGVKPWTEKFELSEKGIGEAIEKLNANKMRYRGVLVAANLDDMLAEDNAVSTFSLAAGGVAGGIEAFTSYPMEFAKTRVQLRSEKGIPTPRNPFRVVTQVYQKEGVRAVYKGCAALVVGSIAKDGVRFLFFDQIKHAFADKETGTLSPVRNLLAGMTAGVVASITAVTPTERIKTALIDDARNEKRFRSGLHATRVIWQEHGILGLYRGFAGTTLKQAFATAFRMGTYNILKDYEKKKNIQQNTLMNFANGAVAGTVTTLATQPFDVIKTRSQSARGTSTVEAVKSVLIDYGIRGFWKGTTMRLGRTVFSGGILFTSYEAAVKIIEPLFSGVKHKVVADAD</sequence>
<proteinExistence type="inferred from homology"/>
<dbReference type="InterPro" id="IPR049563">
    <property type="entry name" value="TXTP-like"/>
</dbReference>
<dbReference type="Gene3D" id="1.50.40.10">
    <property type="entry name" value="Mitochondrial carrier domain"/>
    <property type="match status" value="1"/>
</dbReference>
<dbReference type="InterPro" id="IPR029752">
    <property type="entry name" value="D-isomer_DH_CS1"/>
</dbReference>
<accession>A0AAN6RIW4</accession>
<keyword evidence="6 15" id="KW-0479">Metal-binding</keyword>
<dbReference type="InterPro" id="IPR047109">
    <property type="entry name" value="CAD-like"/>
</dbReference>
<dbReference type="GO" id="GO:0005743">
    <property type="term" value="C:mitochondrial inner membrane"/>
    <property type="evidence" value="ECO:0007669"/>
    <property type="project" value="UniProtKB-SubCell"/>
</dbReference>
<keyword evidence="11" id="KW-0560">Oxidoreductase</keyword>
<dbReference type="GO" id="GO:0008270">
    <property type="term" value="F:zinc ion binding"/>
    <property type="evidence" value="ECO:0007669"/>
    <property type="project" value="InterPro"/>
</dbReference>
<dbReference type="EMBL" id="WVTA01000007">
    <property type="protein sequence ID" value="KAK3208852.1"/>
    <property type="molecule type" value="Genomic_DNA"/>
</dbReference>
<dbReference type="PANTHER" id="PTHR45788:SF3">
    <property type="entry name" value="TRICARBOXYLATE TRANSPORT PROTEIN"/>
    <property type="match status" value="1"/>
</dbReference>
<dbReference type="SMART" id="SM00829">
    <property type="entry name" value="PKS_ER"/>
    <property type="match status" value="1"/>
</dbReference>
<dbReference type="AlphaFoldDB" id="A0AAN6RIW4"/>
<evidence type="ECO:0000256" key="11">
    <source>
        <dbReference type="ARBA" id="ARBA00023002"/>
    </source>
</evidence>
<evidence type="ECO:0000256" key="3">
    <source>
        <dbReference type="ARBA" id="ARBA00006375"/>
    </source>
</evidence>
<comment type="caution">
    <text evidence="17">The sequence shown here is derived from an EMBL/GenBank/DDBJ whole genome shotgun (WGS) entry which is preliminary data.</text>
</comment>
<evidence type="ECO:0000256" key="7">
    <source>
        <dbReference type="ARBA" id="ARBA00022737"/>
    </source>
</evidence>
<keyword evidence="18" id="KW-1185">Reference proteome</keyword>
<dbReference type="GO" id="GO:0006843">
    <property type="term" value="P:mitochondrial citrate transmembrane transport"/>
    <property type="evidence" value="ECO:0007669"/>
    <property type="project" value="TreeGrafter"/>
</dbReference>
<evidence type="ECO:0000256" key="14">
    <source>
        <dbReference type="PROSITE-ProRule" id="PRU00282"/>
    </source>
</evidence>
<dbReference type="InterPro" id="IPR002328">
    <property type="entry name" value="ADH_Zn_CS"/>
</dbReference>
<dbReference type="Pfam" id="PF08240">
    <property type="entry name" value="ADH_N"/>
    <property type="match status" value="1"/>
</dbReference>
<dbReference type="PROSITE" id="PS00059">
    <property type="entry name" value="ADH_ZINC"/>
    <property type="match status" value="1"/>
</dbReference>
<dbReference type="PANTHER" id="PTHR45788">
    <property type="entry name" value="SUCCINATE/FUMARATE MITOCHONDRIAL TRANSPORTER-RELATED"/>
    <property type="match status" value="1"/>
</dbReference>
<keyword evidence="5 14" id="KW-0812">Transmembrane</keyword>
<keyword evidence="4" id="KW-0813">Transport</keyword>
<evidence type="ECO:0000256" key="4">
    <source>
        <dbReference type="ARBA" id="ARBA00022448"/>
    </source>
</evidence>
<keyword evidence="7" id="KW-0677">Repeat</keyword>
<dbReference type="Pfam" id="PF00107">
    <property type="entry name" value="ADH_zinc_N"/>
    <property type="match status" value="1"/>
</dbReference>
<feature type="repeat" description="Solcar" evidence="14">
    <location>
        <begin position="339"/>
        <end position="427"/>
    </location>
</feature>
<evidence type="ECO:0000256" key="13">
    <source>
        <dbReference type="ARBA" id="ARBA00023136"/>
    </source>
</evidence>
<evidence type="ECO:0000256" key="15">
    <source>
        <dbReference type="RuleBase" id="RU361277"/>
    </source>
</evidence>
<dbReference type="Proteomes" id="UP001280581">
    <property type="component" value="Unassembled WGS sequence"/>
</dbReference>
<organism evidence="17 18">
    <name type="scientific">Pseudopithomyces chartarum</name>
    <dbReference type="NCBI Taxonomy" id="1892770"/>
    <lineage>
        <taxon>Eukaryota</taxon>
        <taxon>Fungi</taxon>
        <taxon>Dikarya</taxon>
        <taxon>Ascomycota</taxon>
        <taxon>Pezizomycotina</taxon>
        <taxon>Dothideomycetes</taxon>
        <taxon>Pleosporomycetidae</taxon>
        <taxon>Pleosporales</taxon>
        <taxon>Massarineae</taxon>
        <taxon>Didymosphaeriaceae</taxon>
        <taxon>Pseudopithomyces</taxon>
    </lineage>
</organism>
<evidence type="ECO:0000256" key="8">
    <source>
        <dbReference type="ARBA" id="ARBA00022792"/>
    </source>
</evidence>
<comment type="subcellular location">
    <subcellularLocation>
        <location evidence="2">Mitochondrion inner membrane</location>
        <topology evidence="2">Multi-pass membrane protein</topology>
    </subcellularLocation>
</comment>
<feature type="repeat" description="Solcar" evidence="14">
    <location>
        <begin position="436"/>
        <end position="524"/>
    </location>
</feature>
<dbReference type="InterPro" id="IPR011032">
    <property type="entry name" value="GroES-like_sf"/>
</dbReference>
<name>A0AAN6RIW4_9PLEO</name>
<evidence type="ECO:0000256" key="6">
    <source>
        <dbReference type="ARBA" id="ARBA00022723"/>
    </source>
</evidence>
<dbReference type="InterPro" id="IPR002067">
    <property type="entry name" value="MCP"/>
</dbReference>
<keyword evidence="13 14" id="KW-0472">Membrane</keyword>
<evidence type="ECO:0000313" key="18">
    <source>
        <dbReference type="Proteomes" id="UP001280581"/>
    </source>
</evidence>
<comment type="cofactor">
    <cofactor evidence="1 15">
        <name>Zn(2+)</name>
        <dbReference type="ChEBI" id="CHEBI:29105"/>
    </cofactor>
</comment>
<comment type="similarity">
    <text evidence="15">Belongs to the zinc-containing alcohol dehydrogenase family.</text>
</comment>
<feature type="domain" description="Enoyl reductase (ER)" evidence="16">
    <location>
        <begin position="12"/>
        <end position="325"/>
    </location>
</feature>
<feature type="repeat" description="Solcar" evidence="14">
    <location>
        <begin position="532"/>
        <end position="614"/>
    </location>
</feature>
<keyword evidence="8" id="KW-0999">Mitochondrion inner membrane</keyword>
<dbReference type="InterPro" id="IPR020843">
    <property type="entry name" value="ER"/>
</dbReference>
<evidence type="ECO:0000256" key="9">
    <source>
        <dbReference type="ARBA" id="ARBA00022833"/>
    </source>
</evidence>
<dbReference type="Gene3D" id="3.40.50.720">
    <property type="entry name" value="NAD(P)-binding Rossmann-like Domain"/>
    <property type="match status" value="1"/>
</dbReference>
<dbReference type="PRINTS" id="PR00926">
    <property type="entry name" value="MITOCARRIER"/>
</dbReference>